<dbReference type="AlphaFoldDB" id="A0AAI9K0W2"/>
<evidence type="ECO:0000313" key="1">
    <source>
        <dbReference type="EMBL" id="GFO93345.1"/>
    </source>
</evidence>
<gene>
    <name evidence="1" type="ORF">COEU31_03910</name>
</gene>
<dbReference type="InterPro" id="IPR043743">
    <property type="entry name" value="DUF5688"/>
</dbReference>
<protein>
    <submittedName>
        <fullName evidence="1">Uncharacterized protein</fullName>
    </submittedName>
</protein>
<name>A0AAI9K0W2_9FIRM</name>
<accession>A0AAI9K0W2</accession>
<proteinExistence type="predicted"/>
<sequence>MNFDEFIARVVDEMRSRLLRQGDGSDIRVNKVLKNNGVELTAMNVCKSSEEVCPTIYLDPFYRDYEQGMDFDVVMEDICRLREANCRCRKLDIRDVVDETKVMDNIILRLVNRERNSRLLESAPFIEFNDLAITFRRVLSLDNDGLATTIVNNNDVKRWRVSLDTLYKNALKNTQRMFPCVRQNLFDALKGRYEGIDFDDDCDNVDELYMLSNTHGINGATAVLYDGMLEECANMVGDDIYILPSSVHELLFIRASADYTEDYYKDLIREANKVTVSALDYLSDSLYMYSREKGKLLIV</sequence>
<reference evidence="1" key="1">
    <citation type="submission" date="2020-06" db="EMBL/GenBank/DDBJ databases">
        <title>Characterization of fructooligosaccharide metabolism and fructooligosaccharide-degrading enzymes in human commensal butyrate producers.</title>
        <authorList>
            <person name="Tanno H."/>
            <person name="Fujii T."/>
            <person name="Hirano K."/>
            <person name="Maeno S."/>
            <person name="Tonozuka T."/>
            <person name="Sakamoto M."/>
            <person name="Ohkuma M."/>
            <person name="Tochio T."/>
            <person name="Endo A."/>
        </authorList>
    </citation>
    <scope>NUCLEOTIDE SEQUENCE</scope>
    <source>
        <strain evidence="1">JCM 31265</strain>
    </source>
</reference>
<comment type="caution">
    <text evidence="1">The sequence shown here is derived from an EMBL/GenBank/DDBJ whole genome shotgun (WGS) entry which is preliminary data.</text>
</comment>
<dbReference type="EMBL" id="BLYL01000001">
    <property type="protein sequence ID" value="GFO93345.1"/>
    <property type="molecule type" value="Genomic_DNA"/>
</dbReference>
<dbReference type="Pfam" id="PF18941">
    <property type="entry name" value="DUF5688"/>
    <property type="match status" value="1"/>
</dbReference>
<evidence type="ECO:0000313" key="2">
    <source>
        <dbReference type="Proteomes" id="UP000660047"/>
    </source>
</evidence>
<dbReference type="RefSeq" id="WP_055144183.1">
    <property type="nucleotide sequence ID" value="NZ_BLYL01000001.1"/>
</dbReference>
<organism evidence="1 2">
    <name type="scientific">Coprococcus eutactus</name>
    <dbReference type="NCBI Taxonomy" id="33043"/>
    <lineage>
        <taxon>Bacteria</taxon>
        <taxon>Bacillati</taxon>
        <taxon>Bacillota</taxon>
        <taxon>Clostridia</taxon>
        <taxon>Lachnospirales</taxon>
        <taxon>Lachnospiraceae</taxon>
        <taxon>Coprococcus</taxon>
    </lineage>
</organism>
<dbReference type="Proteomes" id="UP000660047">
    <property type="component" value="Unassembled WGS sequence"/>
</dbReference>